<protein>
    <submittedName>
        <fullName evidence="2">Uncharacterized protein</fullName>
    </submittedName>
</protein>
<dbReference type="InterPro" id="IPR052973">
    <property type="entry name" value="Fungal_sec-metab_reg_TF"/>
</dbReference>
<gene>
    <name evidence="2" type="ORF">E0L32_012318</name>
</gene>
<name>A0A507BCP8_9PEZI</name>
<feature type="region of interest" description="Disordered" evidence="1">
    <location>
        <begin position="1"/>
        <end position="41"/>
    </location>
</feature>
<reference evidence="2 3" key="1">
    <citation type="submission" date="2019-06" db="EMBL/GenBank/DDBJ databases">
        <title>Draft genome sequence of the filamentous fungus Phialemoniopsis curvata isolated from diesel fuel.</title>
        <authorList>
            <person name="Varaljay V.A."/>
            <person name="Lyon W.J."/>
            <person name="Crouch A.L."/>
            <person name="Drake C.E."/>
            <person name="Hollomon J.M."/>
            <person name="Nadeau L.J."/>
            <person name="Nunn H.S."/>
            <person name="Stevenson B.S."/>
            <person name="Bojanowski C.L."/>
            <person name="Crookes-Goodson W.J."/>
        </authorList>
    </citation>
    <scope>NUCLEOTIDE SEQUENCE [LARGE SCALE GENOMIC DNA]</scope>
    <source>
        <strain evidence="2 3">D216</strain>
    </source>
</reference>
<evidence type="ECO:0000313" key="2">
    <source>
        <dbReference type="EMBL" id="TPX17026.1"/>
    </source>
</evidence>
<dbReference type="GeneID" id="41979765"/>
<dbReference type="AlphaFoldDB" id="A0A507BCP8"/>
<dbReference type="PANTHER" id="PTHR35392">
    <property type="entry name" value="ZN(II)2CYS6 TRANSCRIPTION FACTOR (EUROFUNG)-RELATED-RELATED"/>
    <property type="match status" value="1"/>
</dbReference>
<proteinExistence type="predicted"/>
<dbReference type="PANTHER" id="PTHR35392:SF3">
    <property type="entry name" value="ZN(2)-C6 FUNGAL-TYPE DOMAIN-CONTAINING PROTEIN"/>
    <property type="match status" value="1"/>
</dbReference>
<dbReference type="RefSeq" id="XP_030998737.1">
    <property type="nucleotide sequence ID" value="XM_031135145.1"/>
</dbReference>
<evidence type="ECO:0000313" key="3">
    <source>
        <dbReference type="Proteomes" id="UP000319257"/>
    </source>
</evidence>
<dbReference type="OrthoDB" id="5362630at2759"/>
<evidence type="ECO:0000256" key="1">
    <source>
        <dbReference type="SAM" id="MobiDB-lite"/>
    </source>
</evidence>
<dbReference type="InParanoid" id="A0A507BCP8"/>
<keyword evidence="3" id="KW-1185">Reference proteome</keyword>
<organism evidence="2 3">
    <name type="scientific">Thyridium curvatum</name>
    <dbReference type="NCBI Taxonomy" id="1093900"/>
    <lineage>
        <taxon>Eukaryota</taxon>
        <taxon>Fungi</taxon>
        <taxon>Dikarya</taxon>
        <taxon>Ascomycota</taxon>
        <taxon>Pezizomycotina</taxon>
        <taxon>Sordariomycetes</taxon>
        <taxon>Sordariomycetidae</taxon>
        <taxon>Thyridiales</taxon>
        <taxon>Thyridiaceae</taxon>
        <taxon>Thyridium</taxon>
    </lineage>
</organism>
<sequence>MEHVSETTSAGQHAAGHREPPPLHQPHLTDAHLPMPSLQGGIVHPDSSSELPIMLSAGPPKMTKSTCSKMTLPARHMNVLNNCTPPSLLADIYKPCKHCAAMNPLSLKEPCVRFSILQLMLHRRGVCSALYYLQTCIAWPWSLTLIISRQGSTRDDALDKWLDHQKRLAFEPESSHSLTGSTVLVDKPHVVTITQDRGLQFDVAVKRFQPENGDVTYWKWKDENGIEKEMDMPPYYISDMCQATNIMREAAFKNHETYIDALLRDANPIVRRTFAAALQCQSSSKSILVSRALAFWVATRFIEHPWRICGGALPPFEPPTLPSCPYAGIVPVTPIMDTQIDHIALRDILLPLGKKILGELEEKIKTKKRENWFEIFLATFIIMNNFEFIFADIVEYTKRHGIKENPNGPPSLSHGFYQACKTILVYFHFACSGQSPLSLRLAAPQVSHEVLTPDQIAYIRDVQVELMKQAEERNDWKSGSMYDTPMYWCYQILDDNWDSTVTPSLPIDSFTEEDFLTS</sequence>
<accession>A0A507BCP8</accession>
<dbReference type="EMBL" id="SKBQ01000154">
    <property type="protein sequence ID" value="TPX17026.1"/>
    <property type="molecule type" value="Genomic_DNA"/>
</dbReference>
<dbReference type="Proteomes" id="UP000319257">
    <property type="component" value="Unassembled WGS sequence"/>
</dbReference>
<comment type="caution">
    <text evidence="2">The sequence shown here is derived from an EMBL/GenBank/DDBJ whole genome shotgun (WGS) entry which is preliminary data.</text>
</comment>
<feature type="compositionally biased region" description="Polar residues" evidence="1">
    <location>
        <begin position="1"/>
        <end position="11"/>
    </location>
</feature>
<dbReference type="STRING" id="1093900.A0A507BCP8"/>